<dbReference type="EMBL" id="WIBF01000006">
    <property type="protein sequence ID" value="MQQ09038.1"/>
    <property type="molecule type" value="Genomic_DNA"/>
</dbReference>
<dbReference type="AlphaFoldDB" id="A0A843YGT9"/>
<evidence type="ECO:0000313" key="1">
    <source>
        <dbReference type="EMBL" id="MQQ09038.1"/>
    </source>
</evidence>
<sequence>MALAGTALTGPAHANEYAPAMENFLESQIRSWAQSDVIVAAINAQNVATGGYDQSMIDQLDTQWRAEVGTDSTPTITPVLDNDAAGFLRGQVDQLDGVITEVFIMDAHGLNVAASGITSDYWQGDEAKFSKTYGVGADAYHLGDIELDESSGEYQGQISLTISDPATGQAIGAMTVGVNADALM</sequence>
<reference evidence="1 2" key="1">
    <citation type="submission" date="2019-10" db="EMBL/GenBank/DDBJ databases">
        <title>Epibacterium sp. nov., isolated from seawater.</title>
        <authorList>
            <person name="Zhang X."/>
            <person name="Li N."/>
        </authorList>
    </citation>
    <scope>NUCLEOTIDE SEQUENCE [LARGE SCALE GENOMIC DNA]</scope>
    <source>
        <strain evidence="1 2">SM1979</strain>
    </source>
</reference>
<comment type="caution">
    <text evidence="1">The sequence shown here is derived from an EMBL/GenBank/DDBJ whole genome shotgun (WGS) entry which is preliminary data.</text>
</comment>
<proteinExistence type="predicted"/>
<keyword evidence="2" id="KW-1185">Reference proteome</keyword>
<accession>A0A843YGT9</accession>
<organism evidence="1 2">
    <name type="scientific">Tritonibacter litoralis</name>
    <dbReference type="NCBI Taxonomy" id="2662264"/>
    <lineage>
        <taxon>Bacteria</taxon>
        <taxon>Pseudomonadati</taxon>
        <taxon>Pseudomonadota</taxon>
        <taxon>Alphaproteobacteria</taxon>
        <taxon>Rhodobacterales</taxon>
        <taxon>Paracoccaceae</taxon>
        <taxon>Tritonibacter</taxon>
    </lineage>
</organism>
<dbReference type="Proteomes" id="UP000444174">
    <property type="component" value="Unassembled WGS sequence"/>
</dbReference>
<protein>
    <submittedName>
        <fullName evidence="1">Uncharacterized protein</fullName>
    </submittedName>
</protein>
<evidence type="ECO:0000313" key="2">
    <source>
        <dbReference type="Proteomes" id="UP000444174"/>
    </source>
</evidence>
<name>A0A843YGT9_9RHOB</name>
<gene>
    <name evidence="1" type="ORF">GFB49_11280</name>
</gene>